<dbReference type="EMBL" id="UGTJ01000001">
    <property type="protein sequence ID" value="SUB79041.1"/>
    <property type="molecule type" value="Genomic_DNA"/>
</dbReference>
<evidence type="ECO:0000313" key="1">
    <source>
        <dbReference type="EMBL" id="SUB79041.1"/>
    </source>
</evidence>
<sequence length="34" mass="4102">MMIVYFVNNDYFCIRNVVNLSKHCFLRCDDAILM</sequence>
<comment type="caution">
    <text evidence="1">The sequence shown here is derived from an EMBL/GenBank/DDBJ whole genome shotgun (WGS) entry which is preliminary data.</text>
</comment>
<gene>
    <name evidence="1" type="ORF">NCTC13063_00294</name>
</gene>
<evidence type="ECO:0000313" key="2">
    <source>
        <dbReference type="Proteomes" id="UP000255283"/>
    </source>
</evidence>
<protein>
    <submittedName>
        <fullName evidence="1">Uncharacterized protein</fullName>
    </submittedName>
</protein>
<name>A0AAQ1UGL7_9BACT</name>
<organism evidence="1 2">
    <name type="scientific">Segatella buccae</name>
    <dbReference type="NCBI Taxonomy" id="28126"/>
    <lineage>
        <taxon>Bacteria</taxon>
        <taxon>Pseudomonadati</taxon>
        <taxon>Bacteroidota</taxon>
        <taxon>Bacteroidia</taxon>
        <taxon>Bacteroidales</taxon>
        <taxon>Prevotellaceae</taxon>
        <taxon>Segatella</taxon>
    </lineage>
</organism>
<dbReference type="AlphaFoldDB" id="A0AAQ1UGL7"/>
<accession>A0AAQ1UGL7</accession>
<dbReference type="Proteomes" id="UP000255283">
    <property type="component" value="Unassembled WGS sequence"/>
</dbReference>
<proteinExistence type="predicted"/>
<reference evidence="1 2" key="1">
    <citation type="submission" date="2018-06" db="EMBL/GenBank/DDBJ databases">
        <authorList>
            <consortium name="Pathogen Informatics"/>
            <person name="Doyle S."/>
        </authorList>
    </citation>
    <scope>NUCLEOTIDE SEQUENCE [LARGE SCALE GENOMIC DNA]</scope>
    <source>
        <strain evidence="1 2">NCTC13063</strain>
    </source>
</reference>